<feature type="compositionally biased region" description="Low complexity" evidence="8">
    <location>
        <begin position="277"/>
        <end position="360"/>
    </location>
</feature>
<name>A0A7M5V409_9CNID</name>
<feature type="binding site" evidence="6">
    <location>
        <position position="179"/>
    </location>
    <ligand>
        <name>Zn(2+)</name>
        <dbReference type="ChEBI" id="CHEBI:29105"/>
        <note>catalytic</note>
    </ligand>
</feature>
<keyword evidence="1 6" id="KW-0645">Protease</keyword>
<dbReference type="Pfam" id="PF01400">
    <property type="entry name" value="Astacin"/>
    <property type="match status" value="1"/>
</dbReference>
<dbReference type="GO" id="GO:0008270">
    <property type="term" value="F:zinc ion binding"/>
    <property type="evidence" value="ECO:0007669"/>
    <property type="project" value="UniProtKB-UniRule"/>
</dbReference>
<dbReference type="SMART" id="SM00235">
    <property type="entry name" value="ZnMc"/>
    <property type="match status" value="1"/>
</dbReference>
<dbReference type="SUPFAM" id="SSF55486">
    <property type="entry name" value="Metalloproteases ('zincins'), catalytic domain"/>
    <property type="match status" value="1"/>
</dbReference>
<dbReference type="InterPro" id="IPR001506">
    <property type="entry name" value="Peptidase_M12A"/>
</dbReference>
<evidence type="ECO:0000256" key="3">
    <source>
        <dbReference type="ARBA" id="ARBA00022801"/>
    </source>
</evidence>
<evidence type="ECO:0000259" key="9">
    <source>
        <dbReference type="PROSITE" id="PS51864"/>
    </source>
</evidence>
<evidence type="ECO:0000256" key="5">
    <source>
        <dbReference type="ARBA" id="ARBA00023049"/>
    </source>
</evidence>
<keyword evidence="4 6" id="KW-0862">Zinc</keyword>
<feature type="binding site" evidence="6">
    <location>
        <position position="169"/>
    </location>
    <ligand>
        <name>Zn(2+)</name>
        <dbReference type="ChEBI" id="CHEBI:29105"/>
        <note>catalytic</note>
    </ligand>
</feature>
<feature type="signal peptide" evidence="7">
    <location>
        <begin position="1"/>
        <end position="23"/>
    </location>
</feature>
<evidence type="ECO:0000256" key="4">
    <source>
        <dbReference type="ARBA" id="ARBA00022833"/>
    </source>
</evidence>
<dbReference type="InterPro" id="IPR006026">
    <property type="entry name" value="Peptidase_Metallo"/>
</dbReference>
<keyword evidence="2 6" id="KW-0479">Metal-binding</keyword>
<dbReference type="PROSITE" id="PS51864">
    <property type="entry name" value="ASTACIN"/>
    <property type="match status" value="1"/>
</dbReference>
<keyword evidence="7" id="KW-0732">Signal</keyword>
<dbReference type="InterPro" id="IPR024079">
    <property type="entry name" value="MetalloPept_cat_dom_sf"/>
</dbReference>
<feature type="compositionally biased region" description="Basic residues" evidence="8">
    <location>
        <begin position="361"/>
        <end position="370"/>
    </location>
</feature>
<feature type="compositionally biased region" description="Low complexity" evidence="8">
    <location>
        <begin position="371"/>
        <end position="389"/>
    </location>
</feature>
<feature type="binding site" evidence="6">
    <location>
        <position position="173"/>
    </location>
    <ligand>
        <name>Zn(2+)</name>
        <dbReference type="ChEBI" id="CHEBI:29105"/>
        <note>catalytic</note>
    </ligand>
</feature>
<keyword evidence="3 6" id="KW-0378">Hydrolase</keyword>
<accession>A0A7M5V409</accession>
<feature type="region of interest" description="Disordered" evidence="8">
    <location>
        <begin position="271"/>
        <end position="420"/>
    </location>
</feature>
<dbReference type="PRINTS" id="PR00480">
    <property type="entry name" value="ASTACIN"/>
</dbReference>
<organism evidence="10 11">
    <name type="scientific">Clytia hemisphaerica</name>
    <dbReference type="NCBI Taxonomy" id="252671"/>
    <lineage>
        <taxon>Eukaryota</taxon>
        <taxon>Metazoa</taxon>
        <taxon>Cnidaria</taxon>
        <taxon>Hydrozoa</taxon>
        <taxon>Hydroidolina</taxon>
        <taxon>Leptothecata</taxon>
        <taxon>Obeliida</taxon>
        <taxon>Clytiidae</taxon>
        <taxon>Clytia</taxon>
    </lineage>
</organism>
<sequence length="462" mass="52422">MAFSKLVSTLMVIVVATIYNTECLPSSDRETTMTPTIHDHPHVVDFVNDGIRRREDSELVDGDERIRKTSRKRRSSGSQIKLWASTTIPYVVGSGATLDGYDMEIENALAKFSEHTCLKFVRRTTEKDYIKFIPNQGCWSYVGYSPDKSGVQEIAIDEWSCLFEDLIQHEAMHALGFWHEHQRPDRDQYVVIHKNNIREGKEHNFDIVYDWIEAAKSEKYDVKSVMQYERSYFTNNFDLFTMEMKGGDKSELGGYELTKSDIKEINRMYCRGESPKKPTTTTKKTTTTTTTTTTKRPTTTTKKPTTTTATTTTKKPTTTTKKPTTTTTKKSTKKPTTTTTTTTTKKPTTTTKKPTTTTTKKSTKKPRTKAKTTTTTTTTKKPTTTTTTKKSTKKPRTKVKTTTTTTTKKPRRKASKRERKKACVNTSVHCNFPPDSIFCGISFYSKGCQKTCELCSSDEKEK</sequence>
<evidence type="ECO:0000313" key="10">
    <source>
        <dbReference type="EnsemblMetazoa" id="CLYHEMP007189.1"/>
    </source>
</evidence>
<evidence type="ECO:0000256" key="7">
    <source>
        <dbReference type="RuleBase" id="RU361183"/>
    </source>
</evidence>
<protein>
    <recommendedName>
        <fullName evidence="7">Metalloendopeptidase</fullName>
        <ecNumber evidence="7">3.4.24.-</ecNumber>
    </recommendedName>
</protein>
<dbReference type="GeneID" id="136801898"/>
<evidence type="ECO:0000313" key="11">
    <source>
        <dbReference type="Proteomes" id="UP000594262"/>
    </source>
</evidence>
<feature type="chain" id="PRO_5029942465" description="Metalloendopeptidase" evidence="7">
    <location>
        <begin position="24"/>
        <end position="462"/>
    </location>
</feature>
<evidence type="ECO:0000256" key="8">
    <source>
        <dbReference type="SAM" id="MobiDB-lite"/>
    </source>
</evidence>
<dbReference type="PANTHER" id="PTHR10127">
    <property type="entry name" value="DISCOIDIN, CUB, EGF, LAMININ , AND ZINC METALLOPROTEASE DOMAIN CONTAINING"/>
    <property type="match status" value="1"/>
</dbReference>
<dbReference type="Proteomes" id="UP000594262">
    <property type="component" value="Unplaced"/>
</dbReference>
<feature type="compositionally biased region" description="Basic residues" evidence="8">
    <location>
        <begin position="408"/>
        <end position="420"/>
    </location>
</feature>
<keyword evidence="11" id="KW-1185">Reference proteome</keyword>
<evidence type="ECO:0000256" key="1">
    <source>
        <dbReference type="ARBA" id="ARBA00022670"/>
    </source>
</evidence>
<dbReference type="EC" id="3.4.24.-" evidence="7"/>
<dbReference type="Gene3D" id="3.40.390.10">
    <property type="entry name" value="Collagenase (Catalytic Domain)"/>
    <property type="match status" value="1"/>
</dbReference>
<dbReference type="GO" id="GO:0004222">
    <property type="term" value="F:metalloendopeptidase activity"/>
    <property type="evidence" value="ECO:0007669"/>
    <property type="project" value="UniProtKB-UniRule"/>
</dbReference>
<dbReference type="AlphaFoldDB" id="A0A7M5V409"/>
<feature type="active site" evidence="6">
    <location>
        <position position="170"/>
    </location>
</feature>
<dbReference type="EnsemblMetazoa" id="CLYHEMT007189.1">
    <property type="protein sequence ID" value="CLYHEMP007189.1"/>
    <property type="gene ID" value="CLYHEMG007189"/>
</dbReference>
<feature type="compositionally biased region" description="Basic residues" evidence="8">
    <location>
        <begin position="390"/>
        <end position="399"/>
    </location>
</feature>
<dbReference type="RefSeq" id="XP_066914676.1">
    <property type="nucleotide sequence ID" value="XM_067058575.1"/>
</dbReference>
<dbReference type="GO" id="GO:0006508">
    <property type="term" value="P:proteolysis"/>
    <property type="evidence" value="ECO:0007669"/>
    <property type="project" value="UniProtKB-KW"/>
</dbReference>
<evidence type="ECO:0000256" key="2">
    <source>
        <dbReference type="ARBA" id="ARBA00022723"/>
    </source>
</evidence>
<dbReference type="OrthoDB" id="291007at2759"/>
<proteinExistence type="predicted"/>
<evidence type="ECO:0000256" key="6">
    <source>
        <dbReference type="PROSITE-ProRule" id="PRU01211"/>
    </source>
</evidence>
<reference evidence="10" key="1">
    <citation type="submission" date="2021-01" db="UniProtKB">
        <authorList>
            <consortium name="EnsemblMetazoa"/>
        </authorList>
    </citation>
    <scope>IDENTIFICATION</scope>
</reference>
<comment type="cofactor">
    <cofactor evidence="6 7">
        <name>Zn(2+)</name>
        <dbReference type="ChEBI" id="CHEBI:29105"/>
    </cofactor>
    <text evidence="6 7">Binds 1 zinc ion per subunit.</text>
</comment>
<comment type="caution">
    <text evidence="6">Lacks conserved residue(s) required for the propagation of feature annotation.</text>
</comment>
<dbReference type="PANTHER" id="PTHR10127:SF780">
    <property type="entry name" value="METALLOENDOPEPTIDASE"/>
    <property type="match status" value="1"/>
</dbReference>
<feature type="domain" description="Peptidase M12A" evidence="9">
    <location>
        <begin position="74"/>
        <end position="271"/>
    </location>
</feature>
<dbReference type="CDD" id="cd04280">
    <property type="entry name" value="ZnMc_astacin_like"/>
    <property type="match status" value="1"/>
</dbReference>
<dbReference type="InterPro" id="IPR034035">
    <property type="entry name" value="Astacin-like_dom"/>
</dbReference>
<keyword evidence="5 6" id="KW-0482">Metalloprotease</keyword>